<comment type="caution">
    <text evidence="1">The sequence shown here is derived from an EMBL/GenBank/DDBJ whole genome shotgun (WGS) entry which is preliminary data.</text>
</comment>
<accession>A0ACB7IJJ2</accession>
<proteinExistence type="predicted"/>
<sequence>MSDPGLLDSVIIECPLKAHRANPFQGLEIPRIRAAPLARSSLTGRISEVAPLREGESTQLYRAALRIPGFNRIDIVLKTDAYAATPRPKTFTREINAYERKLHSFQGDSIPKCYGLYQLEDDGEVLSFLVLEYSGLPVDFNVEYPEDLKADIINKLTAIHHSGFCHGDIEDRDIVVDNGKAKFTNLEDVEPHDCQIKQVIIPDDLVPSSEDFGCKEIHHVAYMLNVWQKLYLQFYGSDIYLSEILPGRAEHLLWRVRFRLRTKSAIAKAYEEAEHLIQDVERWRKWYNAITDEERKYPLMEDANASEPEDSGSACSSATDNSSDSDSPGIITTSDTSIATDARNNPAQDVEMPRIRTAPSKRSSVTGRISELVRPDAFLREIDAYERKLRSFQGDSIPRCYGLYQFRYDDETISFLVLKFSGFPIDFYVDYPMELKTDILDKLTTLHYAGFCHGDLEDYNIVVKDGKAVFIDLEDVEPHDCQLKHAIIPKDLQPSVTDFGCREIYHIVYMLNVWQKPFVNFYGIDIYLDHIKPGRAKDMLWRIRLRLQTESEFEQAYADAQKLIEDVEEWRKFYATITDEERKFTFTMPST</sequence>
<keyword evidence="2" id="KW-1185">Reference proteome</keyword>
<gene>
    <name evidence="1" type="ORF">CCMSSC00406_0010131</name>
</gene>
<reference evidence="1 2" key="1">
    <citation type="journal article" date="2021" name="Appl. Environ. Microbiol.">
        <title>Genetic linkage and physical mapping for an oyster mushroom Pleurotus cornucopiae and QTL analysis for the trait cap color.</title>
        <authorList>
            <person name="Zhang Y."/>
            <person name="Gao W."/>
            <person name="Sonnenberg A."/>
            <person name="Chen Q."/>
            <person name="Zhang J."/>
            <person name="Huang C."/>
        </authorList>
    </citation>
    <scope>NUCLEOTIDE SEQUENCE [LARGE SCALE GENOMIC DNA]</scope>
    <source>
        <strain evidence="1">CCMSSC00406</strain>
    </source>
</reference>
<dbReference type="Proteomes" id="UP000824881">
    <property type="component" value="Unassembled WGS sequence"/>
</dbReference>
<name>A0ACB7IJJ2_PLECO</name>
<protein>
    <submittedName>
        <fullName evidence="1">Uncharacterized protein</fullName>
    </submittedName>
</protein>
<organism evidence="1 2">
    <name type="scientific">Pleurotus cornucopiae</name>
    <name type="common">Cornucopia mushroom</name>
    <dbReference type="NCBI Taxonomy" id="5321"/>
    <lineage>
        <taxon>Eukaryota</taxon>
        <taxon>Fungi</taxon>
        <taxon>Dikarya</taxon>
        <taxon>Basidiomycota</taxon>
        <taxon>Agaricomycotina</taxon>
        <taxon>Agaricomycetes</taxon>
        <taxon>Agaricomycetidae</taxon>
        <taxon>Agaricales</taxon>
        <taxon>Pleurotineae</taxon>
        <taxon>Pleurotaceae</taxon>
        <taxon>Pleurotus</taxon>
    </lineage>
</organism>
<dbReference type="EMBL" id="WQMT02000010">
    <property type="protein sequence ID" value="KAG9218110.1"/>
    <property type="molecule type" value="Genomic_DNA"/>
</dbReference>
<evidence type="ECO:0000313" key="1">
    <source>
        <dbReference type="EMBL" id="KAG9218110.1"/>
    </source>
</evidence>
<evidence type="ECO:0000313" key="2">
    <source>
        <dbReference type="Proteomes" id="UP000824881"/>
    </source>
</evidence>